<dbReference type="OrthoDB" id="5292716at2"/>
<reference evidence="1 2" key="1">
    <citation type="submission" date="2016-12" db="EMBL/GenBank/DDBJ databases">
        <title>Diversity of luminous bacteria.</title>
        <authorList>
            <person name="Yoshizawa S."/>
            <person name="Kogure K."/>
        </authorList>
    </citation>
    <scope>NUCLEOTIDE SEQUENCE [LARGE SCALE GENOMIC DNA]</scope>
    <source>
        <strain evidence="1 2">SA4-48</strain>
    </source>
</reference>
<protein>
    <recommendedName>
        <fullName evidence="3">Salt-induced outer membrane protein</fullName>
    </recommendedName>
</protein>
<proteinExistence type="predicted"/>
<evidence type="ECO:0000313" key="2">
    <source>
        <dbReference type="Proteomes" id="UP000239007"/>
    </source>
</evidence>
<accession>A0A2S7USM9</accession>
<evidence type="ECO:0008006" key="3">
    <source>
        <dbReference type="Google" id="ProtNLM"/>
    </source>
</evidence>
<dbReference type="AlphaFoldDB" id="A0A2S7USM9"/>
<dbReference type="RefSeq" id="WP_105051212.1">
    <property type="nucleotide sequence ID" value="NZ_BMYG01000004.1"/>
</dbReference>
<organism evidence="1 2">
    <name type="scientific">Psychrosphaera saromensis</name>
    <dbReference type="NCBI Taxonomy" id="716813"/>
    <lineage>
        <taxon>Bacteria</taxon>
        <taxon>Pseudomonadati</taxon>
        <taxon>Pseudomonadota</taxon>
        <taxon>Gammaproteobacteria</taxon>
        <taxon>Alteromonadales</taxon>
        <taxon>Pseudoalteromonadaceae</taxon>
        <taxon>Psychrosphaera</taxon>
    </lineage>
</organism>
<gene>
    <name evidence="1" type="ORF">BTO11_03115</name>
</gene>
<dbReference type="Proteomes" id="UP000239007">
    <property type="component" value="Unassembled WGS sequence"/>
</dbReference>
<name>A0A2S7USM9_9GAMM</name>
<comment type="caution">
    <text evidence="1">The sequence shown here is derived from an EMBL/GenBank/DDBJ whole genome shotgun (WGS) entry which is preliminary data.</text>
</comment>
<dbReference type="InterPro" id="IPR007433">
    <property type="entry name" value="DUF481"/>
</dbReference>
<dbReference type="Pfam" id="PF04338">
    <property type="entry name" value="DUF481"/>
    <property type="match status" value="1"/>
</dbReference>
<dbReference type="EMBL" id="MSCH01000003">
    <property type="protein sequence ID" value="PQJ52745.1"/>
    <property type="molecule type" value="Genomic_DNA"/>
</dbReference>
<keyword evidence="2" id="KW-1185">Reference proteome</keyword>
<sequence>MKSISYLVLFILLFNVHSSFARLVDENGLYELEPLLTDSTLNINAEFGALFTTGNTQSTSILSKLELDYEMDNWRHKYTFESLFIRNDQIDSTTNIRSTVTSDEKYTINAEGYYKITDTKSALVFWGNEFDRFGQYRSISSLVFGYSFRAIDGSLIKLDLNIAPGYTFIESEDGSTESAPVIRGSAIYNWIISSNARFTQDFTLESSSINTRVVMESSLTAKLHGSMQMKVSFQATSDDDVDDSVANFNTQTSVTLVVNF</sequence>
<evidence type="ECO:0000313" key="1">
    <source>
        <dbReference type="EMBL" id="PQJ52745.1"/>
    </source>
</evidence>